<organism evidence="2 3">
    <name type="scientific">Fulvimarina manganoxydans</name>
    <dbReference type="NCBI Taxonomy" id="937218"/>
    <lineage>
        <taxon>Bacteria</taxon>
        <taxon>Pseudomonadati</taxon>
        <taxon>Pseudomonadota</taxon>
        <taxon>Alphaproteobacteria</taxon>
        <taxon>Hyphomicrobiales</taxon>
        <taxon>Aurantimonadaceae</taxon>
        <taxon>Fulvimarina</taxon>
    </lineage>
</organism>
<dbReference type="STRING" id="937218.SAMN06297251_111142"/>
<dbReference type="Pfam" id="PF00196">
    <property type="entry name" value="GerE"/>
    <property type="match status" value="1"/>
</dbReference>
<dbReference type="InterPro" id="IPR016032">
    <property type="entry name" value="Sig_transdc_resp-reg_C-effctor"/>
</dbReference>
<dbReference type="GO" id="GO:0006355">
    <property type="term" value="P:regulation of DNA-templated transcription"/>
    <property type="evidence" value="ECO:0007669"/>
    <property type="project" value="InterPro"/>
</dbReference>
<dbReference type="Proteomes" id="UP000192656">
    <property type="component" value="Unassembled WGS sequence"/>
</dbReference>
<protein>
    <submittedName>
        <fullName evidence="2">DNA-binding transcriptional regulator, CsgD family</fullName>
    </submittedName>
</protein>
<gene>
    <name evidence="2" type="ORF">SAMN06297251_111142</name>
</gene>
<name>A0A1W2CV93_9HYPH</name>
<evidence type="ECO:0000313" key="3">
    <source>
        <dbReference type="Proteomes" id="UP000192656"/>
    </source>
</evidence>
<accession>A0A1W2CV93</accession>
<keyword evidence="3" id="KW-1185">Reference proteome</keyword>
<dbReference type="SUPFAM" id="SSF46894">
    <property type="entry name" value="C-terminal effector domain of the bipartite response regulators"/>
    <property type="match status" value="1"/>
</dbReference>
<feature type="domain" description="HTH luxR-type" evidence="1">
    <location>
        <begin position="341"/>
        <end position="398"/>
    </location>
</feature>
<dbReference type="EMBL" id="FWXR01000011">
    <property type="protein sequence ID" value="SMC89120.1"/>
    <property type="molecule type" value="Genomic_DNA"/>
</dbReference>
<evidence type="ECO:0000259" key="1">
    <source>
        <dbReference type="SMART" id="SM00421"/>
    </source>
</evidence>
<dbReference type="SMART" id="SM00421">
    <property type="entry name" value="HTH_LUXR"/>
    <property type="match status" value="1"/>
</dbReference>
<sequence length="410" mass="46267">MRPIKPVRASLTKSSAVDLLIRPDMLFYGPGEASLIRMDFQTTKDELIHLVYDCVLGNHSWQFFLDQLSKCLNDGKATLFFHDERAGSGAFTITSGIEEKYLQQYSEYYSAVNPWMPGAATRQLGLAVSADYMLAKDALRKTEYYADFLQPQEIRSAIGVTIWREESRNLLLSVTTGDENESQIAEGMLILQALVPHLAKAFSLYRKKKQHGGLQLSQVPSELGFISIHENRTVKQMNHFAKKLLTLGDGIWIDAMGKFCSSEASLVECIVHQMSPRQIKQHQTNPMFVVRRRLNQFPLRIHIAPSPITSELGFFAGPECKMVIEDLSAPPLLDLNTMRKFYSLTEAEARIVRDFVHGGTVADVARRAHITQNTARVHLKNIYAKMGVSRQASMVQLARAFEVNPYTQLL</sequence>
<dbReference type="GO" id="GO:0003677">
    <property type="term" value="F:DNA binding"/>
    <property type="evidence" value="ECO:0007669"/>
    <property type="project" value="UniProtKB-KW"/>
</dbReference>
<evidence type="ECO:0000313" key="2">
    <source>
        <dbReference type="EMBL" id="SMC89120.1"/>
    </source>
</evidence>
<dbReference type="Gene3D" id="1.10.10.10">
    <property type="entry name" value="Winged helix-like DNA-binding domain superfamily/Winged helix DNA-binding domain"/>
    <property type="match status" value="1"/>
</dbReference>
<reference evidence="2 3" key="1">
    <citation type="submission" date="2017-04" db="EMBL/GenBank/DDBJ databases">
        <authorList>
            <person name="Afonso C.L."/>
            <person name="Miller P.J."/>
            <person name="Scott M.A."/>
            <person name="Spackman E."/>
            <person name="Goraichik I."/>
            <person name="Dimitrov K.M."/>
            <person name="Suarez D.L."/>
            <person name="Swayne D.E."/>
        </authorList>
    </citation>
    <scope>NUCLEOTIDE SEQUENCE [LARGE SCALE GENOMIC DNA]</scope>
    <source>
        <strain evidence="2 3">CGMCC 1.10972</strain>
    </source>
</reference>
<dbReference type="OrthoDB" id="7917312at2"/>
<keyword evidence="2" id="KW-0238">DNA-binding</keyword>
<proteinExistence type="predicted"/>
<dbReference type="InterPro" id="IPR036388">
    <property type="entry name" value="WH-like_DNA-bd_sf"/>
</dbReference>
<dbReference type="AlphaFoldDB" id="A0A1W2CV93"/>
<dbReference type="InterPro" id="IPR000792">
    <property type="entry name" value="Tscrpt_reg_LuxR_C"/>
</dbReference>